<dbReference type="SMART" id="SM00710">
    <property type="entry name" value="PbH1"/>
    <property type="match status" value="7"/>
</dbReference>
<dbReference type="Proteomes" id="UP001596161">
    <property type="component" value="Unassembled WGS sequence"/>
</dbReference>
<dbReference type="InterPro" id="IPR006626">
    <property type="entry name" value="PbH1"/>
</dbReference>
<dbReference type="Gene3D" id="2.60.40.3080">
    <property type="match status" value="1"/>
</dbReference>
<comment type="caution">
    <text evidence="4">The sequence shown here is derived from an EMBL/GenBank/DDBJ whole genome shotgun (WGS) entry which is preliminary data.</text>
</comment>
<dbReference type="Pfam" id="PF18962">
    <property type="entry name" value="Por_Secre_tail"/>
    <property type="match status" value="1"/>
</dbReference>
<dbReference type="RefSeq" id="WP_378017004.1">
    <property type="nucleotide sequence ID" value="NZ_JBHSKT010000004.1"/>
</dbReference>
<feature type="domain" description="Secretion system C-terminal sorting" evidence="3">
    <location>
        <begin position="1086"/>
        <end position="1159"/>
    </location>
</feature>
<evidence type="ECO:0000313" key="4">
    <source>
        <dbReference type="EMBL" id="MFC5270638.1"/>
    </source>
</evidence>
<organism evidence="4 5">
    <name type="scientific">Adhaeribacter terreus</name>
    <dbReference type="NCBI Taxonomy" id="529703"/>
    <lineage>
        <taxon>Bacteria</taxon>
        <taxon>Pseudomonadati</taxon>
        <taxon>Bacteroidota</taxon>
        <taxon>Cytophagia</taxon>
        <taxon>Cytophagales</taxon>
        <taxon>Hymenobacteraceae</taxon>
        <taxon>Adhaeribacter</taxon>
    </lineage>
</organism>
<dbReference type="Pfam" id="PF13229">
    <property type="entry name" value="Beta_helix"/>
    <property type="match status" value="1"/>
</dbReference>
<dbReference type="InterPro" id="IPR012334">
    <property type="entry name" value="Pectin_lyas_fold"/>
</dbReference>
<dbReference type="EMBL" id="JBHSKT010000004">
    <property type="protein sequence ID" value="MFC5270638.1"/>
    <property type="molecule type" value="Genomic_DNA"/>
</dbReference>
<proteinExistence type="predicted"/>
<keyword evidence="1" id="KW-0732">Signal</keyword>
<evidence type="ECO:0000256" key="1">
    <source>
        <dbReference type="SAM" id="SignalP"/>
    </source>
</evidence>
<dbReference type="SUPFAM" id="SSF51126">
    <property type="entry name" value="Pectin lyase-like"/>
    <property type="match status" value="1"/>
</dbReference>
<protein>
    <submittedName>
        <fullName evidence="4">T9SS type A sorting domain-containing protein</fullName>
    </submittedName>
</protein>
<dbReference type="Gene3D" id="2.160.20.10">
    <property type="entry name" value="Single-stranded right-handed beta-helix, Pectin lyase-like"/>
    <property type="match status" value="1"/>
</dbReference>
<name>A0ABW0E8E3_9BACT</name>
<sequence length="1160" mass="121303">MQKPFPLILLCILLLFAGSINAQIPVQIGTGTSSPASTLYGPVYRFSSTSATNGARVNMLWTAAEMATAGIPAGSLITGVQFNKTNTANFSNTVPFKMLVANTSHTTLSTADTWASVLSSHTQVINSTNFNLPATTGWVSFNFSAPFTYTGGAFEIATEHDITGMTQPRSTDAIKWEFTSGHSNKIAGVATPTGATLNGNVSGYKERPNIKILYIPATPCVAPPTPGTATASVANICPNINFTLGVSGNSFGLGQTYQWEKSPTGAAPWTPIGTSSNGSSLTTSQTATNFYRLAVTCSGQTAYSNSVQVTTNATPLSGTYTIDKNSAPSATNFQSFQALTTELDCRGMSAAITVNVVAGSGPYNGQITLANITGLNATNTLTFNGNGNKIAFAPTSANRAVVQLDGVDYVTFNNFKIDATDATYGWGFHLLNGADHNTISNNTITIASTSATEASTGGIIFSNSATSVTSAGNTGNNNVISGNTIIGGYKGIHLNSVVTTASNNQIINNTIKDFYADGIVVNAAKGTLIEGNDISRPTRATTTTFTGIELNGNTQLTTVSKNRIHNAAGGDLSPISASYGIHSTSADAPVGSENIIKNNLIYDMNSTGIIYGLYNTGSNGSHYYHNTVNLDNTSNTGSVRGFYQTTLASNIRIINNVFSVNAGTTGAKYALYFNTATSSITSNNNVLYIAPGASNAHVGYYSGNKTTLANWKTANNNAYDQASISADPVFIDAAVGNLRPNSATLDNTGQALAAVTTDINGATRSTTTPDPGAYEFTIPANDVAVTNISGPVSGCHLTAAEAITITLRNFGSATQTSIPVSYKVNGTTIGTGTWSGTLAPNASATFLFTQTANLAASGAYVITAQASLTTDANAANDTLSATIGNSLLTNTPIVFDFETAATGLGALRAITNSNSNIIESAAASHGTSSTNGMIMDGASSTQWSTPAGTVNPWTNNPNHFSAVYFCFTPNTAPQDTLFLSFNLKQLYKDTHLNTNFRVTVNGKQEGPTYNPPFGGYDSLGAQWDTIRINLEQYKTRGNIEIGLESSVKEEYANGNGTANLIDNIEIFTVAGPTGVKENMLQSNVVVFPNPSNGLFNVKVPTSTRNYSVEVMDLTGKVVKQQTVINNAGTTQLNLNGTAKGIYILKIASEGNVATRKLIVE</sequence>
<evidence type="ECO:0000313" key="5">
    <source>
        <dbReference type="Proteomes" id="UP001596161"/>
    </source>
</evidence>
<keyword evidence="5" id="KW-1185">Reference proteome</keyword>
<accession>A0ABW0E8E3</accession>
<evidence type="ECO:0000259" key="2">
    <source>
        <dbReference type="Pfam" id="PF13229"/>
    </source>
</evidence>
<feature type="domain" description="Right handed beta helix" evidence="2">
    <location>
        <begin position="475"/>
        <end position="627"/>
    </location>
</feature>
<dbReference type="InterPro" id="IPR026444">
    <property type="entry name" value="Secre_tail"/>
</dbReference>
<evidence type="ECO:0000259" key="3">
    <source>
        <dbReference type="Pfam" id="PF18962"/>
    </source>
</evidence>
<gene>
    <name evidence="4" type="ORF">ACFPIB_08470</name>
</gene>
<dbReference type="InterPro" id="IPR011050">
    <property type="entry name" value="Pectin_lyase_fold/virulence"/>
</dbReference>
<dbReference type="NCBIfam" id="TIGR04183">
    <property type="entry name" value="Por_Secre_tail"/>
    <property type="match status" value="1"/>
</dbReference>
<reference evidence="5" key="1">
    <citation type="journal article" date="2019" name="Int. J. Syst. Evol. Microbiol.">
        <title>The Global Catalogue of Microorganisms (GCM) 10K type strain sequencing project: providing services to taxonomists for standard genome sequencing and annotation.</title>
        <authorList>
            <consortium name="The Broad Institute Genomics Platform"/>
            <consortium name="The Broad Institute Genome Sequencing Center for Infectious Disease"/>
            <person name="Wu L."/>
            <person name="Ma J."/>
        </authorList>
    </citation>
    <scope>NUCLEOTIDE SEQUENCE [LARGE SCALE GENOMIC DNA]</scope>
    <source>
        <strain evidence="5">KACC 12602</strain>
    </source>
</reference>
<feature type="signal peptide" evidence="1">
    <location>
        <begin position="1"/>
        <end position="22"/>
    </location>
</feature>
<feature type="chain" id="PRO_5046242254" evidence="1">
    <location>
        <begin position="23"/>
        <end position="1160"/>
    </location>
</feature>
<dbReference type="InterPro" id="IPR039448">
    <property type="entry name" value="Beta_helix"/>
</dbReference>